<proteinExistence type="predicted"/>
<keyword evidence="3" id="KW-1185">Reference proteome</keyword>
<dbReference type="EMBL" id="CAUYUJ010011536">
    <property type="protein sequence ID" value="CAK0832023.1"/>
    <property type="molecule type" value="Genomic_DNA"/>
</dbReference>
<sequence length="276" mass="29295">MTSSSSLSSPNARSCVALGRGQRRRPPAGAMRTERGAREGPGEAAPWQRPGRNACTWNMRSGHQEGALRQHHPHQPHPPTRPSDASGWVASRLMESRPACVQHNTVLPKRLPTACASRCRVEPRSSCAPRDRIRLARGGDVHEEAEARGRKEGGAEEGKMLALATPLGNPKRSRSGGCARWHCFNTGTRGLPGTAAAPTGDVASKSFRQHIGHNGARPCARSSTCKTLLLPTTPRASSSAREASLNLDADPRPVGLLVDGGFLLAPAALLALVAHV</sequence>
<reference evidence="2" key="1">
    <citation type="submission" date="2023-10" db="EMBL/GenBank/DDBJ databases">
        <authorList>
            <person name="Chen Y."/>
            <person name="Shah S."/>
            <person name="Dougan E. K."/>
            <person name="Thang M."/>
            <person name="Chan C."/>
        </authorList>
    </citation>
    <scope>NUCLEOTIDE SEQUENCE [LARGE SCALE GENOMIC DNA]</scope>
</reference>
<organism evidence="2 3">
    <name type="scientific">Prorocentrum cordatum</name>
    <dbReference type="NCBI Taxonomy" id="2364126"/>
    <lineage>
        <taxon>Eukaryota</taxon>
        <taxon>Sar</taxon>
        <taxon>Alveolata</taxon>
        <taxon>Dinophyceae</taxon>
        <taxon>Prorocentrales</taxon>
        <taxon>Prorocentraceae</taxon>
        <taxon>Prorocentrum</taxon>
    </lineage>
</organism>
<name>A0ABN9SJW0_9DINO</name>
<evidence type="ECO:0000313" key="2">
    <source>
        <dbReference type="EMBL" id="CAK0832023.1"/>
    </source>
</evidence>
<evidence type="ECO:0000256" key="1">
    <source>
        <dbReference type="SAM" id="MobiDB-lite"/>
    </source>
</evidence>
<gene>
    <name evidence="2" type="ORF">PCOR1329_LOCUS30182</name>
</gene>
<accession>A0ABN9SJW0</accession>
<feature type="region of interest" description="Disordered" evidence="1">
    <location>
        <begin position="1"/>
        <end position="86"/>
    </location>
</feature>
<feature type="compositionally biased region" description="Basic and acidic residues" evidence="1">
    <location>
        <begin position="32"/>
        <end position="41"/>
    </location>
</feature>
<dbReference type="Proteomes" id="UP001189429">
    <property type="component" value="Unassembled WGS sequence"/>
</dbReference>
<evidence type="ECO:0000313" key="3">
    <source>
        <dbReference type="Proteomes" id="UP001189429"/>
    </source>
</evidence>
<comment type="caution">
    <text evidence="2">The sequence shown here is derived from an EMBL/GenBank/DDBJ whole genome shotgun (WGS) entry which is preliminary data.</text>
</comment>
<protein>
    <submittedName>
        <fullName evidence="2">Uncharacterized protein</fullName>
    </submittedName>
</protein>